<proteinExistence type="inferred from homology"/>
<keyword evidence="7" id="KW-1185">Reference proteome</keyword>
<dbReference type="PANTHER" id="PTHR11122">
    <property type="entry name" value="APOSPORY-ASSOCIATED PROTEIN C-RELATED"/>
    <property type="match status" value="1"/>
</dbReference>
<dbReference type="SUPFAM" id="SSF74650">
    <property type="entry name" value="Galactose mutarotase-like"/>
    <property type="match status" value="1"/>
</dbReference>
<organism evidence="6 7">
    <name type="scientific">Abeliophyllum distichum</name>
    <dbReference type="NCBI Taxonomy" id="126358"/>
    <lineage>
        <taxon>Eukaryota</taxon>
        <taxon>Viridiplantae</taxon>
        <taxon>Streptophyta</taxon>
        <taxon>Embryophyta</taxon>
        <taxon>Tracheophyta</taxon>
        <taxon>Spermatophyta</taxon>
        <taxon>Magnoliopsida</taxon>
        <taxon>eudicotyledons</taxon>
        <taxon>Gunneridae</taxon>
        <taxon>Pentapetalae</taxon>
        <taxon>asterids</taxon>
        <taxon>lamiids</taxon>
        <taxon>Lamiales</taxon>
        <taxon>Oleaceae</taxon>
        <taxon>Forsythieae</taxon>
        <taxon>Abeliophyllum</taxon>
    </lineage>
</organism>
<gene>
    <name evidence="6" type="ORF">Adt_25652</name>
</gene>
<dbReference type="EC" id="5.1.3.15" evidence="3"/>
<keyword evidence="4" id="KW-0413">Isomerase</keyword>
<evidence type="ECO:0000256" key="3">
    <source>
        <dbReference type="ARBA" id="ARBA00012083"/>
    </source>
</evidence>
<dbReference type="Pfam" id="PF01263">
    <property type="entry name" value="Aldose_epim"/>
    <property type="match status" value="1"/>
</dbReference>
<dbReference type="Gene3D" id="2.70.98.10">
    <property type="match status" value="1"/>
</dbReference>
<reference evidence="7" key="1">
    <citation type="submission" date="2024-07" db="EMBL/GenBank/DDBJ databases">
        <title>Two chromosome-level genome assemblies of Korean endemic species Abeliophyllum distichum and Forsythia ovata (Oleaceae).</title>
        <authorList>
            <person name="Jang H."/>
        </authorList>
    </citation>
    <scope>NUCLEOTIDE SEQUENCE [LARGE SCALE GENOMIC DNA]</scope>
</reference>
<dbReference type="InterPro" id="IPR011013">
    <property type="entry name" value="Gal_mutarotase_sf_dom"/>
</dbReference>
<dbReference type="Pfam" id="PF08147">
    <property type="entry name" value="DBP10CT"/>
    <property type="match status" value="1"/>
</dbReference>
<evidence type="ECO:0000259" key="5">
    <source>
        <dbReference type="Pfam" id="PF08147"/>
    </source>
</evidence>
<accession>A0ABD1SH86</accession>
<comment type="caution">
    <text evidence="6">The sequence shown here is derived from an EMBL/GenBank/DDBJ whole genome shotgun (WGS) entry which is preliminary data.</text>
</comment>
<dbReference type="CDD" id="cd09020">
    <property type="entry name" value="D-hex-6-P-epi_like"/>
    <property type="match status" value="1"/>
</dbReference>
<protein>
    <recommendedName>
        <fullName evidence="3">glucose-6-phosphate 1-epimerase</fullName>
        <ecNumber evidence="3">5.1.3.15</ecNumber>
    </recommendedName>
</protein>
<name>A0ABD1SH86_9LAMI</name>
<evidence type="ECO:0000256" key="4">
    <source>
        <dbReference type="ARBA" id="ARBA00023235"/>
    </source>
</evidence>
<comment type="catalytic activity">
    <reaction evidence="1">
        <text>alpha-D-glucose 6-phosphate = beta-D-glucose 6-phosphate</text>
        <dbReference type="Rhea" id="RHEA:16249"/>
        <dbReference type="ChEBI" id="CHEBI:58225"/>
        <dbReference type="ChEBI" id="CHEBI:58247"/>
        <dbReference type="EC" id="5.1.3.15"/>
    </reaction>
</comment>
<dbReference type="Proteomes" id="UP001604336">
    <property type="component" value="Unassembled WGS sequence"/>
</dbReference>
<evidence type="ECO:0000313" key="7">
    <source>
        <dbReference type="Proteomes" id="UP001604336"/>
    </source>
</evidence>
<dbReference type="PANTHER" id="PTHR11122:SF33">
    <property type="entry name" value="GLUCOSE-6-PHOSPHATE 1-EPIMERASE"/>
    <property type="match status" value="1"/>
</dbReference>
<sequence>MDPSNVPMVTWQQSKKFVKLNSGERVTASGKIKTERGAKLKANKAGIYKKWKERSHQHVSLKGRSNEGIEEANNFTVVVKYHHGYAAIWSFFARKAGVEEGKVHPIGRSLREKLRKITMPVNMIQDGDGSPRIILSEPTGSTAEVLLYGAQVVSWKNERREELLFRSNKALSKPPKSIRGGIPICFPQFSNFGSLEQHGFARNKLWSVDNSPMPLPTANNPSTVDLILKSTEEDLKTWPHRFELRLRVSLSANKLTLIPRVRNTDSKAFSFTFALCNYLSVSDISEVRVEGLETLDYLDNLLQKGRYTEQADAITFDGEIDRVYLSTPTKIAIIDHEKKRTYVLRKEGMPDAVLWNPWDKKAKALPDLGDEDYKTMLCVDSAAIETAIILKPFEEWKGRQELSTVSSSYCSGQLDPRKVLHGFS</sequence>
<evidence type="ECO:0000313" key="6">
    <source>
        <dbReference type="EMBL" id="KAL2500102.1"/>
    </source>
</evidence>
<dbReference type="InterPro" id="IPR012541">
    <property type="entry name" value="DBP10_C"/>
</dbReference>
<dbReference type="InterPro" id="IPR008183">
    <property type="entry name" value="Aldose_1/G6P_1-epimerase"/>
</dbReference>
<dbReference type="GO" id="GO:0047938">
    <property type="term" value="F:glucose-6-phosphate 1-epimerase activity"/>
    <property type="evidence" value="ECO:0007669"/>
    <property type="project" value="UniProtKB-EC"/>
</dbReference>
<evidence type="ECO:0000256" key="2">
    <source>
        <dbReference type="ARBA" id="ARBA00005866"/>
    </source>
</evidence>
<evidence type="ECO:0000256" key="1">
    <source>
        <dbReference type="ARBA" id="ARBA00001096"/>
    </source>
</evidence>
<dbReference type="InterPro" id="IPR014718">
    <property type="entry name" value="GH-type_carb-bd"/>
</dbReference>
<comment type="similarity">
    <text evidence="2">Belongs to the glucose-6-phosphate 1-epimerase family.</text>
</comment>
<dbReference type="EMBL" id="JBFOLK010000007">
    <property type="protein sequence ID" value="KAL2500102.1"/>
    <property type="molecule type" value="Genomic_DNA"/>
</dbReference>
<dbReference type="AlphaFoldDB" id="A0ABD1SH86"/>
<dbReference type="InterPro" id="IPR025532">
    <property type="entry name" value="G6P_1-epimerase"/>
</dbReference>
<feature type="domain" description="DBP10 C-terminal" evidence="5">
    <location>
        <begin position="11"/>
        <end position="53"/>
    </location>
</feature>